<dbReference type="EMBL" id="RBLG01000003">
    <property type="protein sequence ID" value="RKS50694.1"/>
    <property type="molecule type" value="Genomic_DNA"/>
</dbReference>
<evidence type="ECO:0000256" key="1">
    <source>
        <dbReference type="ARBA" id="ARBA00022741"/>
    </source>
</evidence>
<evidence type="ECO:0000313" key="5">
    <source>
        <dbReference type="EMBL" id="RKS50694.1"/>
    </source>
</evidence>
<dbReference type="InterPro" id="IPR029000">
    <property type="entry name" value="Cyclophilin-like_dom_sf"/>
</dbReference>
<keyword evidence="3" id="KW-0067">ATP-binding</keyword>
<dbReference type="SMART" id="SM00797">
    <property type="entry name" value="AHS2"/>
    <property type="match status" value="1"/>
</dbReference>
<dbReference type="PANTHER" id="PTHR43309">
    <property type="entry name" value="5-OXOPROLINASE SUBUNIT C"/>
    <property type="match status" value="1"/>
</dbReference>
<evidence type="ECO:0000259" key="4">
    <source>
        <dbReference type="SMART" id="SM00797"/>
    </source>
</evidence>
<keyword evidence="6" id="KW-1185">Reference proteome</keyword>
<feature type="domain" description="Carboxyltransferase" evidence="4">
    <location>
        <begin position="25"/>
        <end position="285"/>
    </location>
</feature>
<dbReference type="RefSeq" id="WP_121346286.1">
    <property type="nucleotide sequence ID" value="NZ_RBLG01000003.1"/>
</dbReference>
<keyword evidence="1" id="KW-0547">Nucleotide-binding</keyword>
<dbReference type="Gene3D" id="2.40.100.10">
    <property type="entry name" value="Cyclophilin-like"/>
    <property type="match status" value="1"/>
</dbReference>
<dbReference type="AlphaFoldDB" id="A0A495PIY1"/>
<dbReference type="Proteomes" id="UP000276282">
    <property type="component" value="Unassembled WGS sequence"/>
</dbReference>
<proteinExistence type="predicted"/>
<keyword evidence="2" id="KW-0378">Hydrolase</keyword>
<accession>A0A495PIY1</accession>
<name>A0A495PIY1_9FLAO</name>
<sequence>MGEIEVLHPGLYSSIQDLGRTNFRKYGVPQSGAMDSYSAKMSNLILSNAESFPVLEITQLGPKLKFSEPIQISICGAYLEPKINGDLVLNNKVLSIEKEDVLSFGKRLNGCRAYIAIAGGFIVEKFLGSFSWYNGISEMEVLDKGSRLKYSTQESKTYLLNASIKVDDIYQTNKIVPVYPGPEYELLSSFQKKFLLETSFHLDINNNRMAIQLKEALINKLHPIITGPVLPGTVQLTPSGKMIVLMRDCQTTGGYPRILQLSEDGINTISQKVVGDMLRFRLLEIK</sequence>
<evidence type="ECO:0000313" key="6">
    <source>
        <dbReference type="Proteomes" id="UP000276282"/>
    </source>
</evidence>
<dbReference type="Pfam" id="PF02626">
    <property type="entry name" value="CT_A_B"/>
    <property type="match status" value="1"/>
</dbReference>
<gene>
    <name evidence="5" type="ORF">BC962_2467</name>
</gene>
<dbReference type="InterPro" id="IPR003778">
    <property type="entry name" value="CT_A_B"/>
</dbReference>
<evidence type="ECO:0000256" key="3">
    <source>
        <dbReference type="ARBA" id="ARBA00022840"/>
    </source>
</evidence>
<reference evidence="5 6" key="1">
    <citation type="submission" date="2018-10" db="EMBL/GenBank/DDBJ databases">
        <title>Genomic Encyclopedia of Archaeal and Bacterial Type Strains, Phase II (KMG-II): from individual species to whole genera.</title>
        <authorList>
            <person name="Goeker M."/>
        </authorList>
    </citation>
    <scope>NUCLEOTIDE SEQUENCE [LARGE SCALE GENOMIC DNA]</scope>
    <source>
        <strain evidence="5 6">DSM 19839</strain>
    </source>
</reference>
<dbReference type="GO" id="GO:0005524">
    <property type="term" value="F:ATP binding"/>
    <property type="evidence" value="ECO:0007669"/>
    <property type="project" value="UniProtKB-KW"/>
</dbReference>
<dbReference type="InterPro" id="IPR052708">
    <property type="entry name" value="PxpC"/>
</dbReference>
<dbReference type="OrthoDB" id="9782422at2"/>
<dbReference type="PANTHER" id="PTHR43309:SF5">
    <property type="entry name" value="5-OXOPROLINASE SUBUNIT C"/>
    <property type="match status" value="1"/>
</dbReference>
<protein>
    <submittedName>
        <fullName evidence="5">Biotin-dependent carboxylase-like uncharacterized protein</fullName>
    </submittedName>
</protein>
<comment type="caution">
    <text evidence="5">The sequence shown here is derived from an EMBL/GenBank/DDBJ whole genome shotgun (WGS) entry which is preliminary data.</text>
</comment>
<dbReference type="GO" id="GO:0016787">
    <property type="term" value="F:hydrolase activity"/>
    <property type="evidence" value="ECO:0007669"/>
    <property type="project" value="UniProtKB-KW"/>
</dbReference>
<evidence type="ECO:0000256" key="2">
    <source>
        <dbReference type="ARBA" id="ARBA00022801"/>
    </source>
</evidence>
<organism evidence="5 6">
    <name type="scientific">Gillisia mitskevichiae</name>
    <dbReference type="NCBI Taxonomy" id="270921"/>
    <lineage>
        <taxon>Bacteria</taxon>
        <taxon>Pseudomonadati</taxon>
        <taxon>Bacteroidota</taxon>
        <taxon>Flavobacteriia</taxon>
        <taxon>Flavobacteriales</taxon>
        <taxon>Flavobacteriaceae</taxon>
        <taxon>Gillisia</taxon>
    </lineage>
</organism>